<evidence type="ECO:0000256" key="10">
    <source>
        <dbReference type="ARBA" id="ARBA00030685"/>
    </source>
</evidence>
<dbReference type="NCBIfam" id="TIGR00212">
    <property type="entry name" value="hemC"/>
    <property type="match status" value="1"/>
</dbReference>
<dbReference type="FunFam" id="3.40.190.10:FF:000086">
    <property type="entry name" value="Probable porphobilinogen deaminase"/>
    <property type="match status" value="1"/>
</dbReference>
<dbReference type="InterPro" id="IPR000860">
    <property type="entry name" value="HemC"/>
</dbReference>
<evidence type="ECO:0000256" key="4">
    <source>
        <dbReference type="ARBA" id="ARBA00005638"/>
    </source>
</evidence>
<comment type="similarity">
    <text evidence="4">Belongs to the HMBS family.</text>
</comment>
<dbReference type="Gene3D" id="3.40.190.10">
    <property type="entry name" value="Periplasmic binding protein-like II"/>
    <property type="match status" value="2"/>
</dbReference>
<keyword evidence="8" id="KW-0350">Heme biosynthesis</keyword>
<dbReference type="Pfam" id="PF01379">
    <property type="entry name" value="Porphobil_deam"/>
    <property type="match status" value="1"/>
</dbReference>
<evidence type="ECO:0000256" key="1">
    <source>
        <dbReference type="ARBA" id="ARBA00001916"/>
    </source>
</evidence>
<evidence type="ECO:0000313" key="15">
    <source>
        <dbReference type="EMBL" id="CDZ97585.1"/>
    </source>
</evidence>
<protein>
    <recommendedName>
        <fullName evidence="6">Porphobilinogen deaminase</fullName>
        <ecNumber evidence="5">2.5.1.61</ecNumber>
    </recommendedName>
    <alternativeName>
        <fullName evidence="11">Hydroxymethylbilane synthase</fullName>
    </alternativeName>
    <alternativeName>
        <fullName evidence="10">Pre-uroporphyrinogen synthase</fullName>
    </alternativeName>
</protein>
<comment type="cofactor">
    <cofactor evidence="1">
        <name>dipyrromethane</name>
        <dbReference type="ChEBI" id="CHEBI:60342"/>
    </cofactor>
</comment>
<name>A0A0F7SGT8_PHARH</name>
<dbReference type="AlphaFoldDB" id="A0A0F7SGT8"/>
<evidence type="ECO:0000256" key="7">
    <source>
        <dbReference type="ARBA" id="ARBA00022679"/>
    </source>
</evidence>
<evidence type="ECO:0000259" key="13">
    <source>
        <dbReference type="Pfam" id="PF01379"/>
    </source>
</evidence>
<comment type="pathway">
    <text evidence="3">Porphyrin-containing compound metabolism; protoporphyrin-IX biosynthesis; coproporphyrinogen-III from 5-aminolevulinate: step 2/4.</text>
</comment>
<proteinExistence type="inferred from homology"/>
<keyword evidence="7" id="KW-0808">Transferase</keyword>
<dbReference type="InterPro" id="IPR022417">
    <property type="entry name" value="Porphobilin_deaminase_N"/>
</dbReference>
<dbReference type="EMBL" id="LN483228">
    <property type="protein sequence ID" value="CDZ97585.1"/>
    <property type="molecule type" value="Genomic_DNA"/>
</dbReference>
<evidence type="ECO:0000256" key="5">
    <source>
        <dbReference type="ARBA" id="ARBA00012655"/>
    </source>
</evidence>
<dbReference type="EC" id="2.5.1.61" evidence="5"/>
<comment type="catalytic activity">
    <reaction evidence="12">
        <text>4 porphobilinogen + H2O = hydroxymethylbilane + 4 NH4(+)</text>
        <dbReference type="Rhea" id="RHEA:13185"/>
        <dbReference type="ChEBI" id="CHEBI:15377"/>
        <dbReference type="ChEBI" id="CHEBI:28938"/>
        <dbReference type="ChEBI" id="CHEBI:57845"/>
        <dbReference type="ChEBI" id="CHEBI:58126"/>
        <dbReference type="EC" id="2.5.1.61"/>
    </reaction>
</comment>
<reference evidence="15" key="1">
    <citation type="submission" date="2014-08" db="EMBL/GenBank/DDBJ databases">
        <authorList>
            <person name="Sharma Rahul"/>
            <person name="Thines Marco"/>
        </authorList>
    </citation>
    <scope>NUCLEOTIDE SEQUENCE</scope>
</reference>
<dbReference type="InterPro" id="IPR036803">
    <property type="entry name" value="Porphobilinogen_deaminase_C_sf"/>
</dbReference>
<evidence type="ECO:0000256" key="9">
    <source>
        <dbReference type="ARBA" id="ARBA00023244"/>
    </source>
</evidence>
<dbReference type="PIRSF" id="PIRSF001438">
    <property type="entry name" value="4pyrrol_synth_OHMeBilane_synth"/>
    <property type="match status" value="1"/>
</dbReference>
<dbReference type="Pfam" id="PF03900">
    <property type="entry name" value="Porphobil_deamC"/>
    <property type="match status" value="1"/>
</dbReference>
<dbReference type="CDD" id="cd13645">
    <property type="entry name" value="PBP2_HuPBGD_like"/>
    <property type="match status" value="1"/>
</dbReference>
<evidence type="ECO:0000256" key="3">
    <source>
        <dbReference type="ARBA" id="ARBA00004735"/>
    </source>
</evidence>
<dbReference type="GO" id="GO:0006783">
    <property type="term" value="P:heme biosynthetic process"/>
    <property type="evidence" value="ECO:0007669"/>
    <property type="project" value="UniProtKB-KW"/>
</dbReference>
<organism evidence="15">
    <name type="scientific">Phaffia rhodozyma</name>
    <name type="common">Yeast</name>
    <name type="synonym">Xanthophyllomyces dendrorhous</name>
    <dbReference type="NCBI Taxonomy" id="264483"/>
    <lineage>
        <taxon>Eukaryota</taxon>
        <taxon>Fungi</taxon>
        <taxon>Dikarya</taxon>
        <taxon>Basidiomycota</taxon>
        <taxon>Agaricomycotina</taxon>
        <taxon>Tremellomycetes</taxon>
        <taxon>Cystofilobasidiales</taxon>
        <taxon>Mrakiaceae</taxon>
        <taxon>Phaffia</taxon>
    </lineage>
</organism>
<dbReference type="SUPFAM" id="SSF53850">
    <property type="entry name" value="Periplasmic binding protein-like II"/>
    <property type="match status" value="1"/>
</dbReference>
<accession>A0A0F7SGT8</accession>
<evidence type="ECO:0000256" key="2">
    <source>
        <dbReference type="ARBA" id="ARBA00002869"/>
    </source>
</evidence>
<evidence type="ECO:0000256" key="6">
    <source>
        <dbReference type="ARBA" id="ARBA00016519"/>
    </source>
</evidence>
<dbReference type="GO" id="GO:0005737">
    <property type="term" value="C:cytoplasm"/>
    <property type="evidence" value="ECO:0007669"/>
    <property type="project" value="TreeGrafter"/>
</dbReference>
<dbReference type="Gene3D" id="3.30.160.40">
    <property type="entry name" value="Porphobilinogen deaminase, C-terminal domain"/>
    <property type="match status" value="1"/>
</dbReference>
<dbReference type="PANTHER" id="PTHR11557:SF0">
    <property type="entry name" value="PORPHOBILINOGEN DEAMINASE"/>
    <property type="match status" value="1"/>
</dbReference>
<dbReference type="PRINTS" id="PR00151">
    <property type="entry name" value="PORPHBDMNASE"/>
</dbReference>
<dbReference type="SUPFAM" id="SSF54782">
    <property type="entry name" value="Porphobilinogen deaminase (hydroxymethylbilane synthase), C-terminal domain"/>
    <property type="match status" value="1"/>
</dbReference>
<dbReference type="FunFam" id="3.40.190.10:FF:000005">
    <property type="entry name" value="Porphobilinogen deaminase"/>
    <property type="match status" value="1"/>
</dbReference>
<feature type="domain" description="Porphobilinogen deaminase C-terminal" evidence="14">
    <location>
        <begin position="253"/>
        <end position="335"/>
    </location>
</feature>
<comment type="function">
    <text evidence="2">Tetrapolymerization of the monopyrrole PBG into the hydroxymethylbilane pre-uroporphyrinogen in several discrete steps.</text>
</comment>
<sequence>MSTSESTKKTTFVLGSRRSPLALAQTDLVKEALQKLYPDYSFPIVKMETAGDLNQTQALSTLATLPGGKGLWTEDLEAKLIRDEIDIVVHSLKDIPTVLAPEFELAAVMDRASPFDALIVKKGSPYKSLGDLPDGAVVGTSSIRRVAQLSRNFPKLKFRDLRGNLGTRFRKLDEPESFADQPAYADLTVNPLDAMILAQAGLDRLDLSARSTSLITPPELYYAVGQGALGIEIRSNDSVTREILSDVCHWQTWYRIASERGCLRTLEGGCSVPVGVESFLMETDGGEGKQGKLTLTGTVTSVDGSKHVSFKLADQVVSSFEQAEQVGVKVAEGLIERGAGGILKEIEANKQASLASK</sequence>
<dbReference type="PANTHER" id="PTHR11557">
    <property type="entry name" value="PORPHOBILINOGEN DEAMINASE"/>
    <property type="match status" value="1"/>
</dbReference>
<feature type="domain" description="Porphobilinogen deaminase N-terminal" evidence="13">
    <location>
        <begin position="13"/>
        <end position="241"/>
    </location>
</feature>
<dbReference type="InterPro" id="IPR022418">
    <property type="entry name" value="Porphobilinogen_deaminase_C"/>
</dbReference>
<evidence type="ECO:0000256" key="12">
    <source>
        <dbReference type="ARBA" id="ARBA00048169"/>
    </source>
</evidence>
<evidence type="ECO:0000256" key="11">
    <source>
        <dbReference type="ARBA" id="ARBA00033064"/>
    </source>
</evidence>
<evidence type="ECO:0000256" key="8">
    <source>
        <dbReference type="ARBA" id="ARBA00023133"/>
    </source>
</evidence>
<keyword evidence="9" id="KW-0627">Porphyrin biosynthesis</keyword>
<dbReference type="GO" id="GO:0004418">
    <property type="term" value="F:hydroxymethylbilane synthase activity"/>
    <property type="evidence" value="ECO:0007669"/>
    <property type="project" value="UniProtKB-EC"/>
</dbReference>
<evidence type="ECO:0000259" key="14">
    <source>
        <dbReference type="Pfam" id="PF03900"/>
    </source>
</evidence>